<keyword evidence="4" id="KW-0540">Nuclease</keyword>
<dbReference type="InterPro" id="IPR006085">
    <property type="entry name" value="XPG_DNA_repair_N"/>
</dbReference>
<evidence type="ECO:0000259" key="13">
    <source>
        <dbReference type="SMART" id="SM00484"/>
    </source>
</evidence>
<dbReference type="GO" id="GO:0003697">
    <property type="term" value="F:single-stranded DNA binding"/>
    <property type="evidence" value="ECO:0007669"/>
    <property type="project" value="InterPro"/>
</dbReference>
<evidence type="ECO:0000256" key="9">
    <source>
        <dbReference type="ARBA" id="ARBA00022842"/>
    </source>
</evidence>
<dbReference type="CDD" id="cd09868">
    <property type="entry name" value="PIN_XPG_RAD2"/>
    <property type="match status" value="2"/>
</dbReference>
<name>A0A914WU46_9BILA</name>
<dbReference type="PRINTS" id="PR00066">
    <property type="entry name" value="XRODRMPGMNTG"/>
</dbReference>
<keyword evidence="9" id="KW-0460">Magnesium</keyword>
<dbReference type="GO" id="GO:0016788">
    <property type="term" value="F:hydrolase activity, acting on ester bonds"/>
    <property type="evidence" value="ECO:0007669"/>
    <property type="project" value="InterPro"/>
</dbReference>
<feature type="compositionally biased region" description="Low complexity" evidence="12">
    <location>
        <begin position="152"/>
        <end position="163"/>
    </location>
</feature>
<dbReference type="InterPro" id="IPR019974">
    <property type="entry name" value="XPG_CS"/>
</dbReference>
<feature type="domain" description="XPG-I" evidence="13">
    <location>
        <begin position="546"/>
        <end position="615"/>
    </location>
</feature>
<dbReference type="Gene3D" id="1.10.150.20">
    <property type="entry name" value="5' to 3' exonuclease, C-terminal subdomain"/>
    <property type="match status" value="1"/>
</dbReference>
<dbReference type="InterPro" id="IPR036279">
    <property type="entry name" value="5-3_exonuclease_C_sf"/>
</dbReference>
<sequence>MGVHGLWPVLEPAGHPVTVESLEGKRLAIDVSIWLHQAMKGAGAHQLNARNPHLALLLNRLAKLLFYRIRPVFVFDGTNIPIFKKRILAERRVKRDLDTLQLTKAQKKVLEEAALASAAGKPSDDNDVSVDRIGSASQDPDDLFQLPSTSKSDASMADQMTASDSDDDDDAAGIPSDVDAEVFDRVPAELRMEMLLDAQERAKDARVRPENLPSNAVRFSRFQLDRLLKRKKVTEQLDQVKRQIVGTFSDGRSGNVKMAVFQGRSRGHVVQVDDEDEEDSDIQILDTAWPVLAARASHEMRIRAADVDLKLAKAEDVDVDSTKAADVDLHLAKATDDKLEQEKAENGDLQLAKAAEVDFQLAKAENVDFDSEKTTDVDLQLAIEASLRPHSNPSPSNGAPDKDPQPTLIRPPPTLVYSSSPSPQPSSPLRDAASSSNTVKKRPDIIDLTADGWSSNDDCDFVDVSDPEDVSGLLPDNLAQAASRNTPSPKVIQKPVTREEKDVAPVASVEAEPVDDDYYRKELPPNPSAGESLSEAIYLDCQQLLRLCGIPYVVAPSEAEAQCAHLEQLKLVNGTVSDDSDVWLFGASTVYRHMFDRRKHIQCFSQAAIQRSLGLTRMQMIQVAMLSGADYTTGFEGVGVVTALELIAEFASELKGTELDDGMAVLQAIADWRSRPPPCAESSIRRRLRKVLSNGRPPNNFPDPLVYDAYVRPNVDESTESFAWGRPDVTGLKLFVWDKLGWPEEKLDSVMKSAFVKWNEYLNGAPLQTRITSFAVKLHKKPEDMKLASTRRVETALKRMQKAEPTADLSSEPNTKRSSSKEPVASSKSQKKPVKKRPKRKATAKSAKVFQISESSSSESE</sequence>
<reference evidence="16" key="1">
    <citation type="submission" date="2022-11" db="UniProtKB">
        <authorList>
            <consortium name="WormBaseParasite"/>
        </authorList>
    </citation>
    <scope>IDENTIFICATION</scope>
</reference>
<keyword evidence="15" id="KW-1185">Reference proteome</keyword>
<evidence type="ECO:0000256" key="10">
    <source>
        <dbReference type="ARBA" id="ARBA00023204"/>
    </source>
</evidence>
<evidence type="ECO:0000256" key="3">
    <source>
        <dbReference type="ARBA" id="ARBA00005283"/>
    </source>
</evidence>
<feature type="domain" description="XPG N-terminal" evidence="14">
    <location>
        <begin position="1"/>
        <end position="98"/>
    </location>
</feature>
<feature type="region of interest" description="Disordered" evidence="12">
    <location>
        <begin position="798"/>
        <end position="861"/>
    </location>
</feature>
<comment type="similarity">
    <text evidence="3">Belongs to the XPG/RAD2 endonuclease family. XPG subfamily.</text>
</comment>
<dbReference type="SMART" id="SM00484">
    <property type="entry name" value="XPGI"/>
    <property type="match status" value="1"/>
</dbReference>
<feature type="region of interest" description="Disordered" evidence="12">
    <location>
        <begin position="471"/>
        <end position="491"/>
    </location>
</feature>
<keyword evidence="6" id="KW-0255">Endonuclease</keyword>
<evidence type="ECO:0000256" key="2">
    <source>
        <dbReference type="ARBA" id="ARBA00004123"/>
    </source>
</evidence>
<dbReference type="InterPro" id="IPR001044">
    <property type="entry name" value="XPG/Rad2_eukaryotes"/>
</dbReference>
<dbReference type="PRINTS" id="PR00853">
    <property type="entry name" value="XPGRADSUPER"/>
</dbReference>
<feature type="region of interest" description="Disordered" evidence="12">
    <location>
        <begin position="387"/>
        <end position="443"/>
    </location>
</feature>
<proteinExistence type="inferred from homology"/>
<evidence type="ECO:0000313" key="15">
    <source>
        <dbReference type="Proteomes" id="UP000887566"/>
    </source>
</evidence>
<keyword evidence="7" id="KW-0227">DNA damage</keyword>
<dbReference type="SUPFAM" id="SSF88723">
    <property type="entry name" value="PIN domain-like"/>
    <property type="match status" value="1"/>
</dbReference>
<evidence type="ECO:0000256" key="4">
    <source>
        <dbReference type="ARBA" id="ARBA00022722"/>
    </source>
</evidence>
<keyword evidence="11" id="KW-0539">Nucleus</keyword>
<dbReference type="InterPro" id="IPR029060">
    <property type="entry name" value="PIN-like_dom_sf"/>
</dbReference>
<dbReference type="InterPro" id="IPR006084">
    <property type="entry name" value="XPG/Rad2"/>
</dbReference>
<dbReference type="PANTHER" id="PTHR16171">
    <property type="entry name" value="DNA REPAIR PROTEIN COMPLEMENTING XP-G CELLS-RELATED"/>
    <property type="match status" value="1"/>
</dbReference>
<evidence type="ECO:0000256" key="6">
    <source>
        <dbReference type="ARBA" id="ARBA00022759"/>
    </source>
</evidence>
<dbReference type="WBParaSite" id="PSAMB.scaffold5142size12522.g25984.t1">
    <property type="protein sequence ID" value="PSAMB.scaffold5142size12522.g25984.t1"/>
    <property type="gene ID" value="PSAMB.scaffold5142size12522.g25984"/>
</dbReference>
<feature type="compositionally biased region" description="Basic residues" evidence="12">
    <location>
        <begin position="829"/>
        <end position="843"/>
    </location>
</feature>
<evidence type="ECO:0000256" key="11">
    <source>
        <dbReference type="ARBA" id="ARBA00023242"/>
    </source>
</evidence>
<dbReference type="PANTHER" id="PTHR16171:SF7">
    <property type="entry name" value="DNA REPAIR PROTEIN RAD2"/>
    <property type="match status" value="1"/>
</dbReference>
<evidence type="ECO:0000256" key="12">
    <source>
        <dbReference type="SAM" id="MobiDB-lite"/>
    </source>
</evidence>
<evidence type="ECO:0000256" key="8">
    <source>
        <dbReference type="ARBA" id="ARBA00022801"/>
    </source>
</evidence>
<keyword evidence="8" id="KW-0378">Hydrolase</keyword>
<keyword evidence="5" id="KW-0479">Metal-binding</keyword>
<dbReference type="GO" id="GO:0046872">
    <property type="term" value="F:metal ion binding"/>
    <property type="evidence" value="ECO:0007669"/>
    <property type="project" value="UniProtKB-KW"/>
</dbReference>
<dbReference type="PROSITE" id="PS00842">
    <property type="entry name" value="XPG_2"/>
    <property type="match status" value="1"/>
</dbReference>
<evidence type="ECO:0000256" key="1">
    <source>
        <dbReference type="ARBA" id="ARBA00001946"/>
    </source>
</evidence>
<feature type="compositionally biased region" description="Low complexity" evidence="12">
    <location>
        <begin position="844"/>
        <end position="861"/>
    </location>
</feature>
<evidence type="ECO:0000256" key="5">
    <source>
        <dbReference type="ARBA" id="ARBA00022723"/>
    </source>
</evidence>
<organism evidence="15 16">
    <name type="scientific">Plectus sambesii</name>
    <dbReference type="NCBI Taxonomy" id="2011161"/>
    <lineage>
        <taxon>Eukaryota</taxon>
        <taxon>Metazoa</taxon>
        <taxon>Ecdysozoa</taxon>
        <taxon>Nematoda</taxon>
        <taxon>Chromadorea</taxon>
        <taxon>Plectida</taxon>
        <taxon>Plectina</taxon>
        <taxon>Plectoidea</taxon>
        <taxon>Plectidae</taxon>
        <taxon>Plectus</taxon>
    </lineage>
</organism>
<dbReference type="SUPFAM" id="SSF47807">
    <property type="entry name" value="5' to 3' exonuclease, C-terminal subdomain"/>
    <property type="match status" value="1"/>
</dbReference>
<evidence type="ECO:0000259" key="14">
    <source>
        <dbReference type="SMART" id="SM00485"/>
    </source>
</evidence>
<feature type="region of interest" description="Disordered" evidence="12">
    <location>
        <begin position="115"/>
        <end position="177"/>
    </location>
</feature>
<dbReference type="SMART" id="SM00485">
    <property type="entry name" value="XPGN"/>
    <property type="match status" value="1"/>
</dbReference>
<evidence type="ECO:0000256" key="7">
    <source>
        <dbReference type="ARBA" id="ARBA00022763"/>
    </source>
</evidence>
<dbReference type="GO" id="GO:0004520">
    <property type="term" value="F:DNA endonuclease activity"/>
    <property type="evidence" value="ECO:0007669"/>
    <property type="project" value="TreeGrafter"/>
</dbReference>
<dbReference type="InterPro" id="IPR008918">
    <property type="entry name" value="HhH2"/>
</dbReference>
<dbReference type="GO" id="GO:0006289">
    <property type="term" value="P:nucleotide-excision repair"/>
    <property type="evidence" value="ECO:0007669"/>
    <property type="project" value="InterPro"/>
</dbReference>
<dbReference type="Gene3D" id="3.40.50.1010">
    <property type="entry name" value="5'-nuclease"/>
    <property type="match status" value="2"/>
</dbReference>
<dbReference type="SMART" id="SM00279">
    <property type="entry name" value="HhH2"/>
    <property type="match status" value="1"/>
</dbReference>
<dbReference type="Pfam" id="PF00867">
    <property type="entry name" value="XPG_I"/>
    <property type="match status" value="1"/>
</dbReference>
<comment type="cofactor">
    <cofactor evidence="1">
        <name>Mg(2+)</name>
        <dbReference type="ChEBI" id="CHEBI:18420"/>
    </cofactor>
</comment>
<dbReference type="Pfam" id="PF00752">
    <property type="entry name" value="XPG_N"/>
    <property type="match status" value="1"/>
</dbReference>
<protein>
    <submittedName>
        <fullName evidence="16">Uncharacterized protein</fullName>
    </submittedName>
</protein>
<dbReference type="AlphaFoldDB" id="A0A914WU46"/>
<dbReference type="InterPro" id="IPR006086">
    <property type="entry name" value="XPG-I_dom"/>
</dbReference>
<keyword evidence="10" id="KW-0234">DNA repair</keyword>
<comment type="subcellular location">
    <subcellularLocation>
        <location evidence="2">Nucleus</location>
    </subcellularLocation>
</comment>
<dbReference type="Proteomes" id="UP000887566">
    <property type="component" value="Unplaced"/>
</dbReference>
<accession>A0A914WU46</accession>
<dbReference type="GO" id="GO:0005634">
    <property type="term" value="C:nucleus"/>
    <property type="evidence" value="ECO:0007669"/>
    <property type="project" value="UniProtKB-SubCell"/>
</dbReference>
<evidence type="ECO:0000313" key="16">
    <source>
        <dbReference type="WBParaSite" id="PSAMB.scaffold5142size12522.g25984.t1"/>
    </source>
</evidence>